<accession>A0A397BJN7</accession>
<evidence type="ECO:0000313" key="3">
    <source>
        <dbReference type="Proteomes" id="UP000265427"/>
    </source>
</evidence>
<reference evidence="3 4" key="1">
    <citation type="submission" date="2018-08" db="EMBL/GenBank/DDBJ databases">
        <title>Aphanomyces genome sequencing and annotation.</title>
        <authorList>
            <person name="Minardi D."/>
            <person name="Oidtmann B."/>
            <person name="Van Der Giezen M."/>
            <person name="Studholme D.J."/>
        </authorList>
    </citation>
    <scope>NUCLEOTIDE SEQUENCE [LARGE SCALE GENOMIC DNA]</scope>
    <source>
        <strain evidence="2 4">FDL457</strain>
        <strain evidence="1 3">Kv</strain>
    </source>
</reference>
<sequence length="351" mass="37950">MAVAGVAPPDNKAVTNVVVAFLEVVASILRLQHTGAALSRCLQTAAVAIENPVVIKALQRILRAAASACESATVIDSVASSLEAASTTLKHERSSGTVDACLQLALKWCTFLLQWVHSFLEQEQLTALLDAFAPVASSVRNIVQYTLSYPLVAYVAGQVHTHAITHLSSERLFALLHTSHTALSKAHAITSGAWSYVVQKTTTPEPPNPARRHVHRHLLKRCNTSHALNFSAETMEYMLSTHEAVQVALLEVAVEQASRVHELELALLESTAYATEMAEALAKGPVVVRRNGCDKNVERVRALEAELMATTAFANELAEAIARGPTKRLPVNDPFQAVMISESFSLHDTSQ</sequence>
<evidence type="ECO:0000313" key="4">
    <source>
        <dbReference type="Proteomes" id="UP000286510"/>
    </source>
</evidence>
<dbReference type="Proteomes" id="UP000286510">
    <property type="component" value="Unassembled WGS sequence"/>
</dbReference>
<dbReference type="EMBL" id="QUTF01022278">
    <property type="protein sequence ID" value="RHY90002.1"/>
    <property type="molecule type" value="Genomic_DNA"/>
</dbReference>
<evidence type="ECO:0000313" key="2">
    <source>
        <dbReference type="EMBL" id="RHY90002.1"/>
    </source>
</evidence>
<dbReference type="Proteomes" id="UP000265427">
    <property type="component" value="Unassembled WGS sequence"/>
</dbReference>
<proteinExistence type="predicted"/>
<gene>
    <name evidence="2" type="ORF">DYB26_009564</name>
    <name evidence="1" type="ORF">DYB36_005692</name>
</gene>
<dbReference type="AlphaFoldDB" id="A0A397BJN7"/>
<organism evidence="1 3">
    <name type="scientific">Aphanomyces astaci</name>
    <name type="common">Crayfish plague agent</name>
    <dbReference type="NCBI Taxonomy" id="112090"/>
    <lineage>
        <taxon>Eukaryota</taxon>
        <taxon>Sar</taxon>
        <taxon>Stramenopiles</taxon>
        <taxon>Oomycota</taxon>
        <taxon>Saprolegniomycetes</taxon>
        <taxon>Saprolegniales</taxon>
        <taxon>Verrucalvaceae</taxon>
        <taxon>Aphanomyces</taxon>
    </lineage>
</organism>
<comment type="caution">
    <text evidence="1">The sequence shown here is derived from an EMBL/GenBank/DDBJ whole genome shotgun (WGS) entry which is preliminary data.</text>
</comment>
<name>A0A397BJN7_APHAT</name>
<protein>
    <submittedName>
        <fullName evidence="1">Uncharacterized protein</fullName>
    </submittedName>
</protein>
<evidence type="ECO:0000313" key="1">
    <source>
        <dbReference type="EMBL" id="RHY21196.1"/>
    </source>
</evidence>
<dbReference type="EMBL" id="QUSZ01002714">
    <property type="protein sequence ID" value="RHY21196.1"/>
    <property type="molecule type" value="Genomic_DNA"/>
</dbReference>